<dbReference type="EMBL" id="JBEPSD010000001">
    <property type="protein sequence ID" value="MET4569020.1"/>
    <property type="molecule type" value="Genomic_DNA"/>
</dbReference>
<dbReference type="SUPFAM" id="SSF51182">
    <property type="entry name" value="RmlC-like cupins"/>
    <property type="match status" value="1"/>
</dbReference>
<dbReference type="InterPro" id="IPR014710">
    <property type="entry name" value="RmlC-like_jellyroll"/>
</dbReference>
<protein>
    <submittedName>
        <fullName evidence="2">Mannose-6-phosphate isomerase-like protein (Cupin superfamily)</fullName>
    </submittedName>
</protein>
<reference evidence="2 3" key="1">
    <citation type="submission" date="2024-06" db="EMBL/GenBank/DDBJ databases">
        <title>Sorghum-associated microbial communities from plants grown in Nebraska, USA.</title>
        <authorList>
            <person name="Schachtman D."/>
        </authorList>
    </citation>
    <scope>NUCLEOTIDE SEQUENCE [LARGE SCALE GENOMIC DNA]</scope>
    <source>
        <strain evidence="2 3">1757</strain>
    </source>
</reference>
<evidence type="ECO:0000259" key="1">
    <source>
        <dbReference type="Pfam" id="PF07883"/>
    </source>
</evidence>
<organism evidence="2 3">
    <name type="scientific">Rhodanobacter soli</name>
    <dbReference type="NCBI Taxonomy" id="590609"/>
    <lineage>
        <taxon>Bacteria</taxon>
        <taxon>Pseudomonadati</taxon>
        <taxon>Pseudomonadota</taxon>
        <taxon>Gammaproteobacteria</taxon>
        <taxon>Lysobacterales</taxon>
        <taxon>Rhodanobacteraceae</taxon>
        <taxon>Rhodanobacter</taxon>
    </lineage>
</organism>
<name>A0ABV2PVF5_9GAMM</name>
<dbReference type="RefSeq" id="WP_354547804.1">
    <property type="nucleotide sequence ID" value="NZ_JBEPSD010000001.1"/>
</dbReference>
<sequence>MMDRLFDLARQAAQLEQAWRSKRLARVGDASLKLMRMDAQAYPDEVHAYAEGLLVLDGEMHLNVAGEAVTVSAGQLYMVSAGVSHAVRPDSHGTLLIIDA</sequence>
<dbReference type="Gene3D" id="2.60.120.10">
    <property type="entry name" value="Jelly Rolls"/>
    <property type="match status" value="1"/>
</dbReference>
<comment type="caution">
    <text evidence="2">The sequence shown here is derived from an EMBL/GenBank/DDBJ whole genome shotgun (WGS) entry which is preliminary data.</text>
</comment>
<keyword evidence="3" id="KW-1185">Reference proteome</keyword>
<feature type="domain" description="Cupin type-2" evidence="1">
    <location>
        <begin position="42"/>
        <end position="98"/>
    </location>
</feature>
<evidence type="ECO:0000313" key="2">
    <source>
        <dbReference type="EMBL" id="MET4569020.1"/>
    </source>
</evidence>
<dbReference type="Proteomes" id="UP001549251">
    <property type="component" value="Unassembled WGS sequence"/>
</dbReference>
<dbReference type="InterPro" id="IPR013096">
    <property type="entry name" value="Cupin_2"/>
</dbReference>
<gene>
    <name evidence="2" type="ORF">ABIE04_001347</name>
</gene>
<dbReference type="InterPro" id="IPR011051">
    <property type="entry name" value="RmlC_Cupin_sf"/>
</dbReference>
<proteinExistence type="predicted"/>
<evidence type="ECO:0000313" key="3">
    <source>
        <dbReference type="Proteomes" id="UP001549251"/>
    </source>
</evidence>
<dbReference type="Pfam" id="PF07883">
    <property type="entry name" value="Cupin_2"/>
    <property type="match status" value="1"/>
</dbReference>
<accession>A0ABV2PVF5</accession>